<evidence type="ECO:0000256" key="2">
    <source>
        <dbReference type="ARBA" id="ARBA00007524"/>
    </source>
</evidence>
<protein>
    <submittedName>
        <fullName evidence="7">TspO/MBR-related protein</fullName>
    </submittedName>
</protein>
<organism evidence="7 8">
    <name type="scientific">Jaminaea rosea</name>
    <dbReference type="NCBI Taxonomy" id="1569628"/>
    <lineage>
        <taxon>Eukaryota</taxon>
        <taxon>Fungi</taxon>
        <taxon>Dikarya</taxon>
        <taxon>Basidiomycota</taxon>
        <taxon>Ustilaginomycotina</taxon>
        <taxon>Exobasidiomycetes</taxon>
        <taxon>Microstromatales</taxon>
        <taxon>Microstromatales incertae sedis</taxon>
        <taxon>Jaminaea</taxon>
    </lineage>
</organism>
<comment type="subcellular location">
    <subcellularLocation>
        <location evidence="1">Membrane</location>
        <topology evidence="1">Multi-pass membrane protein</topology>
    </subcellularLocation>
</comment>
<dbReference type="PANTHER" id="PTHR10057">
    <property type="entry name" value="PERIPHERAL-TYPE BENZODIAZEPINE RECEPTOR"/>
    <property type="match status" value="1"/>
</dbReference>
<keyword evidence="8" id="KW-1185">Reference proteome</keyword>
<dbReference type="InterPro" id="IPR004307">
    <property type="entry name" value="TspO_MBR"/>
</dbReference>
<reference evidence="7 8" key="1">
    <citation type="journal article" date="2018" name="Mol. Biol. Evol.">
        <title>Broad Genomic Sampling Reveals a Smut Pathogenic Ancestry of the Fungal Clade Ustilaginomycotina.</title>
        <authorList>
            <person name="Kijpornyongpan T."/>
            <person name="Mondo S.J."/>
            <person name="Barry K."/>
            <person name="Sandor L."/>
            <person name="Lee J."/>
            <person name="Lipzen A."/>
            <person name="Pangilinan J."/>
            <person name="LaButti K."/>
            <person name="Hainaut M."/>
            <person name="Henrissat B."/>
            <person name="Grigoriev I.V."/>
            <person name="Spatafora J.W."/>
            <person name="Aime M.C."/>
        </authorList>
    </citation>
    <scope>NUCLEOTIDE SEQUENCE [LARGE SCALE GENOMIC DNA]</scope>
    <source>
        <strain evidence="7 8">MCA 5214</strain>
    </source>
</reference>
<keyword evidence="3 6" id="KW-0812">Transmembrane</keyword>
<feature type="transmembrane region" description="Helical" evidence="6">
    <location>
        <begin position="16"/>
        <end position="37"/>
    </location>
</feature>
<dbReference type="PANTHER" id="PTHR10057:SF0">
    <property type="entry name" value="TRANSLOCATOR PROTEIN"/>
    <property type="match status" value="1"/>
</dbReference>
<feature type="transmembrane region" description="Helical" evidence="6">
    <location>
        <begin position="58"/>
        <end position="79"/>
    </location>
</feature>
<dbReference type="RefSeq" id="XP_025360452.1">
    <property type="nucleotide sequence ID" value="XM_025507580.1"/>
</dbReference>
<dbReference type="GO" id="GO:0005741">
    <property type="term" value="C:mitochondrial outer membrane"/>
    <property type="evidence" value="ECO:0007669"/>
    <property type="project" value="TreeGrafter"/>
</dbReference>
<dbReference type="Pfam" id="PF03073">
    <property type="entry name" value="TspO_MBR"/>
    <property type="match status" value="1"/>
</dbReference>
<dbReference type="GO" id="GO:0033013">
    <property type="term" value="P:tetrapyrrole metabolic process"/>
    <property type="evidence" value="ECO:0007669"/>
    <property type="project" value="UniProtKB-ARBA"/>
</dbReference>
<evidence type="ECO:0000313" key="7">
    <source>
        <dbReference type="EMBL" id="PWN25840.1"/>
    </source>
</evidence>
<evidence type="ECO:0000256" key="4">
    <source>
        <dbReference type="ARBA" id="ARBA00022989"/>
    </source>
</evidence>
<evidence type="ECO:0000256" key="5">
    <source>
        <dbReference type="ARBA" id="ARBA00023136"/>
    </source>
</evidence>
<dbReference type="EMBL" id="KZ819674">
    <property type="protein sequence ID" value="PWN25840.1"/>
    <property type="molecule type" value="Genomic_DNA"/>
</dbReference>
<keyword evidence="4 6" id="KW-1133">Transmembrane helix</keyword>
<evidence type="ECO:0000313" key="8">
    <source>
        <dbReference type="Proteomes" id="UP000245884"/>
    </source>
</evidence>
<keyword evidence="5 6" id="KW-0472">Membrane</keyword>
<dbReference type="Proteomes" id="UP000245884">
    <property type="component" value="Unassembled WGS sequence"/>
</dbReference>
<dbReference type="InterPro" id="IPR038330">
    <property type="entry name" value="TspO/MBR-related_sf"/>
</dbReference>
<dbReference type="GeneID" id="37029403"/>
<dbReference type="AlphaFoldDB" id="A0A316UKS9"/>
<evidence type="ECO:0000256" key="3">
    <source>
        <dbReference type="ARBA" id="ARBA00022692"/>
    </source>
</evidence>
<comment type="similarity">
    <text evidence="2">Belongs to the TspO/BZRP family.</text>
</comment>
<name>A0A316UKS9_9BASI</name>
<dbReference type="CDD" id="cd15904">
    <property type="entry name" value="TSPO_MBR"/>
    <property type="match status" value="1"/>
</dbReference>
<dbReference type="Gene3D" id="1.20.1260.100">
    <property type="entry name" value="TspO/MBR protein"/>
    <property type="match status" value="1"/>
</dbReference>
<gene>
    <name evidence="7" type="ORF">BDZ90DRAFT_246937</name>
</gene>
<dbReference type="OrthoDB" id="8841220at2759"/>
<evidence type="ECO:0000256" key="6">
    <source>
        <dbReference type="SAM" id="Phobius"/>
    </source>
</evidence>
<accession>A0A316UKS9</accession>
<dbReference type="FunFam" id="1.20.1260.100:FF:000001">
    <property type="entry name" value="translocator protein 2"/>
    <property type="match status" value="1"/>
</dbReference>
<dbReference type="STRING" id="1569628.A0A316UKS9"/>
<proteinExistence type="inferred from homology"/>
<sequence>MASLPPLLIDLPRNPLVAVGIPVGLGIGTGLLTRNGTYGPNSLWYKSLNKPRFDPPKWAFGVVWPTLYAAMGWSSHLLVKALDRTPSGLGRQRALRSLSLYYIQLALNQSWTPLNFGFGSLGFALLDITALTSTIFVWLDTARHVDERVLWLNLPYAIWSTYATYLNGSLWWQNGGAKVVQDLVGRVMGKSKGQ</sequence>
<evidence type="ECO:0000256" key="1">
    <source>
        <dbReference type="ARBA" id="ARBA00004141"/>
    </source>
</evidence>
<feature type="transmembrane region" description="Helical" evidence="6">
    <location>
        <begin position="116"/>
        <end position="139"/>
    </location>
</feature>